<sequence length="654" mass="71457">MKNLHIDCDPGIDDGVALLFALSHPSLNIRAITTVSGNLLADTCSLNARKILHLSNRDDARHIPIAKGPQKPLVRPYPRDPFSHGADGLGDLGITDAGGLRETGQFAADLILETVNKHQEEGISMLCIGPLTNIALALMKDPELPTKVSELLFIGGSFGFHTAGALRATGDNPVSEWNVYVDPEAADLVFKAGFNLTALGLDVVTRPDMELSVTHRERLVAVANDSNPGAKFLLDVVAFGASRNFASWCCLIDSVAVAAAIDISLTIVDRRERKEHRWPEATEIKAARDIDVAKFLDLLVNTLTGSHQRLPKCEHHLHIEGTVSPELLFTLAAKNSITLDCADDPAFTSVATLYERYRAFTSLDDFLHYYFIGFSVLQTQADFELLAYEHLKTVFAQGLRHTEIFFDPQAHSARGISYQTVISGLIAAKTRAAINFPEMSVEFIPCAVRHLPLPSAHDMLASIIKAGHFSDGTVAGFGLSSTELNMHPSLFKSLYETARDAGVANLTAHYGEEGPAGYVEAAISELKVGRVDHGRRVIEDPRLVEQLAQNQLMLTLCPISNVVLRGVDQIHDMPIRALLDAGVPFSINSDDPAYFGGGLLDNYCAVQEAFELSVEQWERIARNSVEGSWCDRQRKDKLLTMIADAISSWRASST</sequence>
<dbReference type="AlphaFoldDB" id="A0A428SB60"/>
<feature type="active site" description="Proton donor" evidence="8">
    <location>
        <position position="512"/>
    </location>
</feature>
<dbReference type="InterPro" id="IPR001365">
    <property type="entry name" value="A_deaminase_dom"/>
</dbReference>
<protein>
    <recommendedName>
        <fullName evidence="8">Adenine deaminase</fullName>
        <shortName evidence="8">ADE</shortName>
        <ecNumber evidence="8">3.5.4.2</ecNumber>
    </recommendedName>
    <alternativeName>
        <fullName evidence="8">Adenine aminohydrolase</fullName>
        <shortName evidence="8">AAH</shortName>
    </alternativeName>
</protein>
<dbReference type="GO" id="GO:0006146">
    <property type="term" value="P:adenine catabolic process"/>
    <property type="evidence" value="ECO:0007669"/>
    <property type="project" value="UniProtKB-UniRule"/>
</dbReference>
<dbReference type="Proteomes" id="UP000288429">
    <property type="component" value="Unassembled WGS sequence"/>
</dbReference>
<dbReference type="NCBIfam" id="TIGR01430">
    <property type="entry name" value="aden_deam"/>
    <property type="match status" value="1"/>
</dbReference>
<evidence type="ECO:0000313" key="11">
    <source>
        <dbReference type="EMBL" id="RSL86994.1"/>
    </source>
</evidence>
<feature type="domain" description="Inosine/uridine-preferring nucleoside hydrolase" evidence="10">
    <location>
        <begin position="5"/>
        <end position="296"/>
    </location>
</feature>
<accession>A0A428SB60</accession>
<evidence type="ECO:0000313" key="12">
    <source>
        <dbReference type="Proteomes" id="UP000288429"/>
    </source>
</evidence>
<comment type="subcellular location">
    <subcellularLocation>
        <location evidence="8">Cytoplasm</location>
    </subcellularLocation>
    <subcellularLocation>
        <location evidence="8">Nucleus</location>
    </subcellularLocation>
</comment>
<dbReference type="PANTHER" id="PTHR43114:SF6">
    <property type="entry name" value="ADENINE DEAMINASE"/>
    <property type="match status" value="1"/>
</dbReference>
<feature type="binding site" evidence="8">
    <location>
        <position position="590"/>
    </location>
    <ligand>
        <name>Zn(2+)</name>
        <dbReference type="ChEBI" id="CHEBI:29105"/>
        <note>catalytic</note>
    </ligand>
</feature>
<dbReference type="Gene3D" id="3.20.20.140">
    <property type="entry name" value="Metal-dependent hydrolases"/>
    <property type="match status" value="1"/>
</dbReference>
<dbReference type="SUPFAM" id="SSF51556">
    <property type="entry name" value="Metallo-dependent hydrolases"/>
    <property type="match status" value="1"/>
</dbReference>
<dbReference type="GO" id="GO:0009117">
    <property type="term" value="P:nucleotide metabolic process"/>
    <property type="evidence" value="ECO:0007669"/>
    <property type="project" value="UniProtKB-KW"/>
</dbReference>
<dbReference type="PROSITE" id="PS00485">
    <property type="entry name" value="A_DEAMINASE"/>
    <property type="match status" value="1"/>
</dbReference>
<keyword evidence="5 8" id="KW-0862">Zinc</keyword>
<comment type="catalytic activity">
    <reaction evidence="8">
        <text>adenine + H2O + H(+) = hypoxanthine + NH4(+)</text>
        <dbReference type="Rhea" id="RHEA:23688"/>
        <dbReference type="ChEBI" id="CHEBI:15377"/>
        <dbReference type="ChEBI" id="CHEBI:15378"/>
        <dbReference type="ChEBI" id="CHEBI:16708"/>
        <dbReference type="ChEBI" id="CHEBI:17368"/>
        <dbReference type="ChEBI" id="CHEBI:28938"/>
        <dbReference type="EC" id="3.5.4.2"/>
    </reaction>
</comment>
<feature type="domain" description="Adenosine deaminase" evidence="9">
    <location>
        <begin position="311"/>
        <end position="644"/>
    </location>
</feature>
<evidence type="ECO:0000259" key="10">
    <source>
        <dbReference type="Pfam" id="PF01156"/>
    </source>
</evidence>
<evidence type="ECO:0000256" key="2">
    <source>
        <dbReference type="ARBA" id="ARBA00022490"/>
    </source>
</evidence>
<dbReference type="InterPro" id="IPR001910">
    <property type="entry name" value="Inosine/uridine_hydrolase_dom"/>
</dbReference>
<keyword evidence="2 8" id="KW-0963">Cytoplasm</keyword>
<evidence type="ECO:0000256" key="4">
    <source>
        <dbReference type="ARBA" id="ARBA00022801"/>
    </source>
</evidence>
<dbReference type="InterPro" id="IPR032466">
    <property type="entry name" value="Metal_Hydrolase"/>
</dbReference>
<dbReference type="HAMAP" id="MF_01962">
    <property type="entry name" value="Adenine_deaminase"/>
    <property type="match status" value="1"/>
</dbReference>
<dbReference type="InterPro" id="IPR036452">
    <property type="entry name" value="Ribo_hydro-like"/>
</dbReference>
<gene>
    <name evidence="8" type="primary">AAH1</name>
    <name evidence="11" type="ORF">CDV31_016319</name>
</gene>
<evidence type="ECO:0000259" key="9">
    <source>
        <dbReference type="Pfam" id="PF00962"/>
    </source>
</evidence>
<feature type="binding site" evidence="8">
    <location>
        <position position="509"/>
    </location>
    <ligand>
        <name>Zn(2+)</name>
        <dbReference type="ChEBI" id="CHEBI:29105"/>
        <note>catalytic</note>
    </ligand>
</feature>
<comment type="caution">
    <text evidence="11">The sequence shown here is derived from an EMBL/GenBank/DDBJ whole genome shotgun (WGS) entry which is preliminary data.</text>
</comment>
<comment type="function">
    <text evidence="8">Catalyzes the hydrolytic deamination of adenine to hypoxanthine. Plays an important role in the purine salvage pathway and in nitrogen catabolism.</text>
</comment>
<evidence type="ECO:0000256" key="5">
    <source>
        <dbReference type="ARBA" id="ARBA00022833"/>
    </source>
</evidence>
<comment type="similarity">
    <text evidence="8">Belongs to the metallo-dependent hydrolases superfamily. Adenosine and AMP deaminases family. Adenine deaminase type 2 subfamily.</text>
</comment>
<dbReference type="Pfam" id="PF00962">
    <property type="entry name" value="A_deaminase"/>
    <property type="match status" value="1"/>
</dbReference>
<keyword evidence="12" id="KW-1185">Reference proteome</keyword>
<feature type="binding site" evidence="8">
    <location>
        <position position="318"/>
    </location>
    <ligand>
        <name>Zn(2+)</name>
        <dbReference type="ChEBI" id="CHEBI:29105"/>
        <note>catalytic</note>
    </ligand>
</feature>
<dbReference type="GO" id="GO:0008270">
    <property type="term" value="F:zinc ion binding"/>
    <property type="evidence" value="ECO:0007669"/>
    <property type="project" value="UniProtKB-UniRule"/>
</dbReference>
<feature type="binding site" evidence="8">
    <location>
        <position position="591"/>
    </location>
    <ligand>
        <name>substrate</name>
    </ligand>
</feature>
<dbReference type="GO" id="GO:0043103">
    <property type="term" value="P:hypoxanthine salvage"/>
    <property type="evidence" value="ECO:0007669"/>
    <property type="project" value="UniProtKB-UniRule"/>
</dbReference>
<comment type="cofactor">
    <cofactor evidence="8">
        <name>Zn(2+)</name>
        <dbReference type="ChEBI" id="CHEBI:29105"/>
    </cofactor>
    <text evidence="8">Binds 1 zinc ion per subunit.</text>
</comment>
<dbReference type="Pfam" id="PF01156">
    <property type="entry name" value="IU_nuc_hydro"/>
    <property type="match status" value="1"/>
</dbReference>
<feature type="binding site" evidence="8">
    <location>
        <position position="316"/>
    </location>
    <ligand>
        <name>Zn(2+)</name>
        <dbReference type="ChEBI" id="CHEBI:29105"/>
        <note>catalytic</note>
    </ligand>
</feature>
<organism evidence="11 12">
    <name type="scientific">Fusarium ambrosium</name>
    <dbReference type="NCBI Taxonomy" id="131363"/>
    <lineage>
        <taxon>Eukaryota</taxon>
        <taxon>Fungi</taxon>
        <taxon>Dikarya</taxon>
        <taxon>Ascomycota</taxon>
        <taxon>Pezizomycotina</taxon>
        <taxon>Sordariomycetes</taxon>
        <taxon>Hypocreomycetidae</taxon>
        <taxon>Hypocreales</taxon>
        <taxon>Nectriaceae</taxon>
        <taxon>Fusarium</taxon>
        <taxon>Fusarium solani species complex</taxon>
    </lineage>
</organism>
<evidence type="ECO:0000256" key="8">
    <source>
        <dbReference type="HAMAP-Rule" id="MF_03145"/>
    </source>
</evidence>
<name>A0A428SB60_9HYPO</name>
<keyword evidence="4 8" id="KW-0378">Hydrolase</keyword>
<dbReference type="GO" id="GO:0005829">
    <property type="term" value="C:cytosol"/>
    <property type="evidence" value="ECO:0007669"/>
    <property type="project" value="TreeGrafter"/>
</dbReference>
<keyword evidence="6 8" id="KW-0546">Nucleotide metabolism</keyword>
<evidence type="ECO:0000256" key="7">
    <source>
        <dbReference type="ARBA" id="ARBA00023242"/>
    </source>
</evidence>
<evidence type="ECO:0000256" key="1">
    <source>
        <dbReference type="ARBA" id="ARBA00009176"/>
    </source>
</evidence>
<feature type="site" description="Important for catalytic activity" evidence="8">
    <location>
        <position position="533"/>
    </location>
</feature>
<dbReference type="InterPro" id="IPR028892">
    <property type="entry name" value="ADE"/>
</dbReference>
<keyword evidence="7 8" id="KW-0539">Nucleus</keyword>
<dbReference type="InterPro" id="IPR006650">
    <property type="entry name" value="A/AMP_deam_AS"/>
</dbReference>
<dbReference type="PANTHER" id="PTHR43114">
    <property type="entry name" value="ADENINE DEAMINASE"/>
    <property type="match status" value="1"/>
</dbReference>
<dbReference type="GO" id="GO:0000034">
    <property type="term" value="F:adenine deaminase activity"/>
    <property type="evidence" value="ECO:0007669"/>
    <property type="project" value="UniProtKB-UniRule"/>
</dbReference>
<proteinExistence type="inferred from homology"/>
<dbReference type="InterPro" id="IPR006330">
    <property type="entry name" value="Ado/ade_deaminase"/>
</dbReference>
<dbReference type="SUPFAM" id="SSF53590">
    <property type="entry name" value="Nucleoside hydrolase"/>
    <property type="match status" value="1"/>
</dbReference>
<evidence type="ECO:0000256" key="3">
    <source>
        <dbReference type="ARBA" id="ARBA00022723"/>
    </source>
</evidence>
<dbReference type="EMBL" id="NIZV01000514">
    <property type="protein sequence ID" value="RSL86994.1"/>
    <property type="molecule type" value="Genomic_DNA"/>
</dbReference>
<dbReference type="GO" id="GO:0009168">
    <property type="term" value="P:purine ribonucleoside monophosphate biosynthetic process"/>
    <property type="evidence" value="ECO:0007669"/>
    <property type="project" value="InterPro"/>
</dbReference>
<dbReference type="Gene3D" id="3.90.245.10">
    <property type="entry name" value="Ribonucleoside hydrolase-like"/>
    <property type="match status" value="1"/>
</dbReference>
<reference evidence="11 12" key="1">
    <citation type="submission" date="2017-06" db="EMBL/GenBank/DDBJ databases">
        <title>Cmopartive genomic analysis of Ambrosia Fusariam Clade fungi.</title>
        <authorList>
            <person name="Stajich J.E."/>
            <person name="Carrillo J."/>
            <person name="Kijimoto T."/>
            <person name="Eskalen A."/>
            <person name="O'Donnell K."/>
            <person name="Kasson M."/>
        </authorList>
    </citation>
    <scope>NUCLEOTIDE SEQUENCE [LARGE SCALE GENOMIC DNA]</scope>
    <source>
        <strain evidence="11 12">NRRL 20438</strain>
    </source>
</reference>
<keyword evidence="3 8" id="KW-0479">Metal-binding</keyword>
<comment type="similarity">
    <text evidence="1">Belongs to the IUNH family.</text>
</comment>
<evidence type="ECO:0000256" key="6">
    <source>
        <dbReference type="ARBA" id="ARBA00023080"/>
    </source>
</evidence>
<dbReference type="EC" id="3.5.4.2" evidence="8"/>
<dbReference type="GO" id="GO:0016799">
    <property type="term" value="F:hydrolase activity, hydrolyzing N-glycosyl compounds"/>
    <property type="evidence" value="ECO:0007669"/>
    <property type="project" value="InterPro"/>
</dbReference>
<dbReference type="GO" id="GO:0005634">
    <property type="term" value="C:nucleus"/>
    <property type="evidence" value="ECO:0007669"/>
    <property type="project" value="UniProtKB-SubCell"/>
</dbReference>